<dbReference type="EMBL" id="JAZAVK010000197">
    <property type="protein sequence ID" value="KAK7416916.1"/>
    <property type="molecule type" value="Genomic_DNA"/>
</dbReference>
<comment type="caution">
    <text evidence="1">The sequence shown here is derived from an EMBL/GenBank/DDBJ whole genome shotgun (WGS) entry which is preliminary data.</text>
</comment>
<name>A0ABR1H724_9HYPO</name>
<reference evidence="1 2" key="1">
    <citation type="journal article" date="2025" name="Microbiol. Resour. Announc.">
        <title>Draft genome sequences for Neonectria magnoliae and Neonectria punicea, canker pathogens of Liriodendron tulipifera and Acer saccharum in West Virginia.</title>
        <authorList>
            <person name="Petronek H.M."/>
            <person name="Kasson M.T."/>
            <person name="Metheny A.M."/>
            <person name="Stauder C.M."/>
            <person name="Lovett B."/>
            <person name="Lynch S.C."/>
            <person name="Garnas J.R."/>
            <person name="Kasson L.R."/>
            <person name="Stajich J.E."/>
        </authorList>
    </citation>
    <scope>NUCLEOTIDE SEQUENCE [LARGE SCALE GENOMIC DNA]</scope>
    <source>
        <strain evidence="1 2">NRRL 64651</strain>
    </source>
</reference>
<dbReference type="SUPFAM" id="SSF56112">
    <property type="entry name" value="Protein kinase-like (PK-like)"/>
    <property type="match status" value="1"/>
</dbReference>
<evidence type="ECO:0000313" key="2">
    <source>
        <dbReference type="Proteomes" id="UP001498421"/>
    </source>
</evidence>
<dbReference type="InterPro" id="IPR011009">
    <property type="entry name" value="Kinase-like_dom_sf"/>
</dbReference>
<evidence type="ECO:0008006" key="3">
    <source>
        <dbReference type="Google" id="ProtNLM"/>
    </source>
</evidence>
<sequence length="229" mass="25407">MTIANPAYSANDEIVSFFTKTSATRLECDARANELTGGKVVPIEVQGVCSYSVYAGPDLEYVVQFRLKSLELKTQTSALASKVYGSLAPSVSSEGEIGDEASNKEPLYIYVMNRIKGLTYLDFILASGFPENSQKVFAYRKNLVADIAKFFALSWNAPQSIDPAYRDQLHEKCVKELTLLHAALPDRFQPIIQKCIDFMDVILSLPMVLLHRDFGTCNIMVDEASCHST</sequence>
<organism evidence="1 2">
    <name type="scientific">Neonectria magnoliae</name>
    <dbReference type="NCBI Taxonomy" id="2732573"/>
    <lineage>
        <taxon>Eukaryota</taxon>
        <taxon>Fungi</taxon>
        <taxon>Dikarya</taxon>
        <taxon>Ascomycota</taxon>
        <taxon>Pezizomycotina</taxon>
        <taxon>Sordariomycetes</taxon>
        <taxon>Hypocreomycetidae</taxon>
        <taxon>Hypocreales</taxon>
        <taxon>Nectriaceae</taxon>
        <taxon>Neonectria</taxon>
    </lineage>
</organism>
<keyword evidence="2" id="KW-1185">Reference proteome</keyword>
<accession>A0ABR1H724</accession>
<dbReference type="Proteomes" id="UP001498421">
    <property type="component" value="Unassembled WGS sequence"/>
</dbReference>
<proteinExistence type="predicted"/>
<protein>
    <recommendedName>
        <fullName evidence="3">Aminoglycoside phosphotransferase domain-containing protein</fullName>
    </recommendedName>
</protein>
<gene>
    <name evidence="1" type="ORF">QQZ08_011834</name>
</gene>
<evidence type="ECO:0000313" key="1">
    <source>
        <dbReference type="EMBL" id="KAK7416916.1"/>
    </source>
</evidence>